<name>A0ABD5ZB00_9EURY</name>
<keyword evidence="2" id="KW-1133">Transmembrane helix</keyword>
<reference evidence="3 4" key="1">
    <citation type="journal article" date="2019" name="Int. J. Syst. Evol. Microbiol.">
        <title>The Global Catalogue of Microorganisms (GCM) 10K type strain sequencing project: providing services to taxonomists for standard genome sequencing and annotation.</title>
        <authorList>
            <consortium name="The Broad Institute Genomics Platform"/>
            <consortium name="The Broad Institute Genome Sequencing Center for Infectious Disease"/>
            <person name="Wu L."/>
            <person name="Ma J."/>
        </authorList>
    </citation>
    <scope>NUCLEOTIDE SEQUENCE [LARGE SCALE GENOMIC DNA]</scope>
    <source>
        <strain evidence="3 4">DSM 29988</strain>
    </source>
</reference>
<keyword evidence="4" id="KW-1185">Reference proteome</keyword>
<dbReference type="AlphaFoldDB" id="A0ABD5ZB00"/>
<keyword evidence="2" id="KW-0472">Membrane</keyword>
<feature type="region of interest" description="Disordered" evidence="1">
    <location>
        <begin position="525"/>
        <end position="544"/>
    </location>
</feature>
<feature type="region of interest" description="Disordered" evidence="1">
    <location>
        <begin position="239"/>
        <end position="258"/>
    </location>
</feature>
<sequence>MTFRDDTRAVTVQVGAVLLFGMIIISMSMYQATVVPNQNEQVEFQHNQQVHDEFTSLRGAIVESASKATTSPSEITLGTRYPSRTFFVNPGVASGSLRTQELGTLSVSNVTTSDDEVSDYVSGTVGFSTKSLVYTPDYNLLQETPTTVYENSLAYNRFENGYNGTLSPQSLVDGRRISLVILTGNYSENGVGAASVDAQSVSPSVRSVPITSNDSSRNVTLTIPTNLTADEWETSLEDAGELDSAGTDPDAYVSDVRPGPGNTVVVELERGATYDLRIGVVGLGSGVDEPSAHYLTRVGSVPNSARDDATVPLTFEVRDRYNNPVSGETVNLSVTAGSGELVAQNGTSGTTLSGVKTDGDGRITVEYDPDESGSDSVTVRASADKSPGDGAYDGASRPDVTTTFDVYDAQSGGEGSSSYDIEWDESAIESQPGITNCDGDTCTYDLAADSNDKFDLEAFTTPNEAFVNVDFYANDSGVVTNLQPSEESDSNGDGVFSTVATVGSTGSVVIRVSSTSAADTLNLTVVDTPGGNAPPTADTGGPYTTSAGSSIELDGTGSSDSDGTITDYNWTITNDPTGDASLSNSDSATPMFDAPETVSEDTSITVELTVTDDGGSTDTETTTITVTDTPPSPSISMRVDDLTNVRSNDPAFVVSYDIGDTNASFERVEVEMASTESSASDSGQQTTQRGSVRTEPGYGQGQSFEVTVDVIYDGPSGEYVAESRTMTDTTDAQNPAGNDDLSDGSSASVSSLNVEDRTNTNTNNVRYRADYTVSSGDFSQVELAALNLNGNGATATTQVAARSRNNEQILSGDGAGTDYRVGILVYDDTGTVVDIVFVTDTADGTDP</sequence>
<feature type="compositionally biased region" description="Polar residues" evidence="1">
    <location>
        <begin position="344"/>
        <end position="354"/>
    </location>
</feature>
<evidence type="ECO:0000256" key="1">
    <source>
        <dbReference type="SAM" id="MobiDB-lite"/>
    </source>
</evidence>
<dbReference type="Proteomes" id="UP001596481">
    <property type="component" value="Unassembled WGS sequence"/>
</dbReference>
<dbReference type="RefSeq" id="WP_390221708.1">
    <property type="nucleotide sequence ID" value="NZ_JBHTAA010000001.1"/>
</dbReference>
<feature type="compositionally biased region" description="Polar residues" evidence="1">
    <location>
        <begin position="674"/>
        <end position="691"/>
    </location>
</feature>
<feature type="region of interest" description="Disordered" evidence="1">
    <location>
        <begin position="670"/>
        <end position="702"/>
    </location>
</feature>
<feature type="region of interest" description="Disordered" evidence="1">
    <location>
        <begin position="342"/>
        <end position="399"/>
    </location>
</feature>
<dbReference type="Gene3D" id="2.60.40.10">
    <property type="entry name" value="Immunoglobulins"/>
    <property type="match status" value="2"/>
</dbReference>
<evidence type="ECO:0000256" key="2">
    <source>
        <dbReference type="SAM" id="Phobius"/>
    </source>
</evidence>
<feature type="compositionally biased region" description="Polar residues" evidence="1">
    <location>
        <begin position="724"/>
        <end position="736"/>
    </location>
</feature>
<feature type="region of interest" description="Disordered" evidence="1">
    <location>
        <begin position="724"/>
        <end position="763"/>
    </location>
</feature>
<dbReference type="Pfam" id="PF22352">
    <property type="entry name" value="K319L-like_PKD"/>
    <property type="match status" value="1"/>
</dbReference>
<proteinExistence type="predicted"/>
<feature type="compositionally biased region" description="Low complexity" evidence="1">
    <location>
        <begin position="610"/>
        <end position="629"/>
    </location>
</feature>
<evidence type="ECO:0000313" key="3">
    <source>
        <dbReference type="EMBL" id="MFC7202410.1"/>
    </source>
</evidence>
<feature type="region of interest" description="Disordered" evidence="1">
    <location>
        <begin position="610"/>
        <end position="637"/>
    </location>
</feature>
<dbReference type="InterPro" id="IPR035986">
    <property type="entry name" value="PKD_dom_sf"/>
</dbReference>
<dbReference type="SUPFAM" id="SSF49373">
    <property type="entry name" value="Invasin/intimin cell-adhesion fragments"/>
    <property type="match status" value="1"/>
</dbReference>
<gene>
    <name evidence="3" type="ORF">ACFQJC_02710</name>
</gene>
<protein>
    <submittedName>
        <fullName evidence="3">PKD domain-containing protein</fullName>
    </submittedName>
</protein>
<dbReference type="SUPFAM" id="SSF49299">
    <property type="entry name" value="PKD domain"/>
    <property type="match status" value="1"/>
</dbReference>
<feature type="transmembrane region" description="Helical" evidence="2">
    <location>
        <begin position="12"/>
        <end position="30"/>
    </location>
</feature>
<evidence type="ECO:0000313" key="4">
    <source>
        <dbReference type="Proteomes" id="UP001596481"/>
    </source>
</evidence>
<dbReference type="InterPro" id="IPR013783">
    <property type="entry name" value="Ig-like_fold"/>
</dbReference>
<keyword evidence="2" id="KW-0812">Transmembrane</keyword>
<dbReference type="EMBL" id="JBHTAA010000001">
    <property type="protein sequence ID" value="MFC7202410.1"/>
    <property type="molecule type" value="Genomic_DNA"/>
</dbReference>
<accession>A0ABD5ZB00</accession>
<organism evidence="3 4">
    <name type="scientific">Haloferax namakaokahaiae</name>
    <dbReference type="NCBI Taxonomy" id="1748331"/>
    <lineage>
        <taxon>Archaea</taxon>
        <taxon>Methanobacteriati</taxon>
        <taxon>Methanobacteriota</taxon>
        <taxon>Stenosarchaea group</taxon>
        <taxon>Halobacteria</taxon>
        <taxon>Halobacteriales</taxon>
        <taxon>Haloferacaceae</taxon>
        <taxon>Haloferax</taxon>
    </lineage>
</organism>
<comment type="caution">
    <text evidence="3">The sequence shown here is derived from an EMBL/GenBank/DDBJ whole genome shotgun (WGS) entry which is preliminary data.</text>
</comment>
<dbReference type="InterPro" id="IPR008964">
    <property type="entry name" value="Invasin/intimin_cell_adhesion"/>
</dbReference>